<name>A0A5J9UZR6_9POAL</name>
<evidence type="ECO:0000313" key="2">
    <source>
        <dbReference type="EMBL" id="TVU28597.1"/>
    </source>
</evidence>
<gene>
    <name evidence="2" type="ORF">EJB05_20119</name>
</gene>
<sequence length="306" mass="32911">MVMGNKATKSSKAEGARCRRHPRHRQGAGVCASCLRDRLSHLSLSASLPSVVRGCGGEEEEGGGSSCSEASTAYSSEESSGCSSAAAASGRASPGGFHFHDEARRAGRPVSLLMRHERVVGDADAVAAFLQARREQRRTAATSFWAKLLNATRGGGGAKQSSRQDGGCSMAHSKTLQERVAAAKWIKTIDILFFALELEPFPAPEKVDYTAKEIASNQQRIHNHNKWIYPVEASPKERNRIINGFASGKDNLIDNHFYCTWGRKQVICSSPIVSICLSKLSLADLTLSAPSLNKQIRASLTLSAPS</sequence>
<keyword evidence="3" id="KW-1185">Reference proteome</keyword>
<evidence type="ECO:0000313" key="3">
    <source>
        <dbReference type="Proteomes" id="UP000324897"/>
    </source>
</evidence>
<proteinExistence type="predicted"/>
<dbReference type="Proteomes" id="UP000324897">
    <property type="component" value="Chromosome 1"/>
</dbReference>
<dbReference type="PANTHER" id="PTHR34046">
    <property type="entry name" value="OS06G0218800 PROTEIN"/>
    <property type="match status" value="1"/>
</dbReference>
<feature type="region of interest" description="Disordered" evidence="1">
    <location>
        <begin position="1"/>
        <end position="22"/>
    </location>
</feature>
<comment type="caution">
    <text evidence="2">The sequence shown here is derived from an EMBL/GenBank/DDBJ whole genome shotgun (WGS) entry which is preliminary data.</text>
</comment>
<feature type="non-terminal residue" evidence="2">
    <location>
        <position position="1"/>
    </location>
</feature>
<dbReference type="Gramene" id="TVU28597">
    <property type="protein sequence ID" value="TVU28597"/>
    <property type="gene ID" value="EJB05_20119"/>
</dbReference>
<dbReference type="AlphaFoldDB" id="A0A5J9UZR6"/>
<dbReference type="PANTHER" id="PTHR34046:SF13">
    <property type="entry name" value="OS02G0758200 PROTEIN"/>
    <property type="match status" value="1"/>
</dbReference>
<dbReference type="EMBL" id="RWGY01000011">
    <property type="protein sequence ID" value="TVU28597.1"/>
    <property type="molecule type" value="Genomic_DNA"/>
</dbReference>
<protein>
    <submittedName>
        <fullName evidence="2">Uncharacterized protein</fullName>
    </submittedName>
</protein>
<reference evidence="2 3" key="1">
    <citation type="journal article" date="2019" name="Sci. Rep.">
        <title>A high-quality genome of Eragrostis curvula grass provides insights into Poaceae evolution and supports new strategies to enhance forage quality.</title>
        <authorList>
            <person name="Carballo J."/>
            <person name="Santos B.A.C.M."/>
            <person name="Zappacosta D."/>
            <person name="Garbus I."/>
            <person name="Selva J.P."/>
            <person name="Gallo C.A."/>
            <person name="Diaz A."/>
            <person name="Albertini E."/>
            <person name="Caccamo M."/>
            <person name="Echenique V."/>
        </authorList>
    </citation>
    <scope>NUCLEOTIDE SEQUENCE [LARGE SCALE GENOMIC DNA]</scope>
    <source>
        <strain evidence="3">cv. Victoria</strain>
        <tissue evidence="2">Leaf</tissue>
    </source>
</reference>
<evidence type="ECO:0000256" key="1">
    <source>
        <dbReference type="SAM" id="MobiDB-lite"/>
    </source>
</evidence>
<dbReference type="OrthoDB" id="1101370at2759"/>
<organism evidence="2 3">
    <name type="scientific">Eragrostis curvula</name>
    <name type="common">weeping love grass</name>
    <dbReference type="NCBI Taxonomy" id="38414"/>
    <lineage>
        <taxon>Eukaryota</taxon>
        <taxon>Viridiplantae</taxon>
        <taxon>Streptophyta</taxon>
        <taxon>Embryophyta</taxon>
        <taxon>Tracheophyta</taxon>
        <taxon>Spermatophyta</taxon>
        <taxon>Magnoliopsida</taxon>
        <taxon>Liliopsida</taxon>
        <taxon>Poales</taxon>
        <taxon>Poaceae</taxon>
        <taxon>PACMAD clade</taxon>
        <taxon>Chloridoideae</taxon>
        <taxon>Eragrostideae</taxon>
        <taxon>Eragrostidinae</taxon>
        <taxon>Eragrostis</taxon>
    </lineage>
</organism>
<accession>A0A5J9UZR6</accession>